<evidence type="ECO:0000313" key="2">
    <source>
        <dbReference type="EMBL" id="KAF1967098.1"/>
    </source>
</evidence>
<feature type="compositionally biased region" description="Polar residues" evidence="1">
    <location>
        <begin position="58"/>
        <end position="72"/>
    </location>
</feature>
<feature type="region of interest" description="Disordered" evidence="1">
    <location>
        <begin position="121"/>
        <end position="146"/>
    </location>
</feature>
<evidence type="ECO:0000313" key="3">
    <source>
        <dbReference type="Proteomes" id="UP000800036"/>
    </source>
</evidence>
<dbReference type="Proteomes" id="UP000800036">
    <property type="component" value="Unassembled WGS sequence"/>
</dbReference>
<feature type="compositionally biased region" description="Basic and acidic residues" evidence="1">
    <location>
        <begin position="122"/>
        <end position="132"/>
    </location>
</feature>
<evidence type="ECO:0000256" key="1">
    <source>
        <dbReference type="SAM" id="MobiDB-lite"/>
    </source>
</evidence>
<keyword evidence="3" id="KW-1185">Reference proteome</keyword>
<reference evidence="2" key="1">
    <citation type="journal article" date="2020" name="Stud. Mycol.">
        <title>101 Dothideomycetes genomes: a test case for predicting lifestyles and emergence of pathogens.</title>
        <authorList>
            <person name="Haridas S."/>
            <person name="Albert R."/>
            <person name="Binder M."/>
            <person name="Bloem J."/>
            <person name="Labutti K."/>
            <person name="Salamov A."/>
            <person name="Andreopoulos B."/>
            <person name="Baker S."/>
            <person name="Barry K."/>
            <person name="Bills G."/>
            <person name="Bluhm B."/>
            <person name="Cannon C."/>
            <person name="Castanera R."/>
            <person name="Culley D."/>
            <person name="Daum C."/>
            <person name="Ezra D."/>
            <person name="Gonzalez J."/>
            <person name="Henrissat B."/>
            <person name="Kuo A."/>
            <person name="Liang C."/>
            <person name="Lipzen A."/>
            <person name="Lutzoni F."/>
            <person name="Magnuson J."/>
            <person name="Mondo S."/>
            <person name="Nolan M."/>
            <person name="Ohm R."/>
            <person name="Pangilinan J."/>
            <person name="Park H.-J."/>
            <person name="Ramirez L."/>
            <person name="Alfaro M."/>
            <person name="Sun H."/>
            <person name="Tritt A."/>
            <person name="Yoshinaga Y."/>
            <person name="Zwiers L.-H."/>
            <person name="Turgeon B."/>
            <person name="Goodwin S."/>
            <person name="Spatafora J."/>
            <person name="Crous P."/>
            <person name="Grigoriev I."/>
        </authorList>
    </citation>
    <scope>NUCLEOTIDE SEQUENCE</scope>
    <source>
        <strain evidence="2">CBS 107.79</strain>
    </source>
</reference>
<proteinExistence type="predicted"/>
<dbReference type="EMBL" id="ML976737">
    <property type="protein sequence ID" value="KAF1967098.1"/>
    <property type="molecule type" value="Genomic_DNA"/>
</dbReference>
<sequence length="185" mass="21017">MTTIVTQRHITYARDLPRQPRCTFHHFQTRFQETHARFQLTCLGHQTDSAMPEENPAPVSSKTPAHDTATQASHNSRCLARDESHCDAQNGYLFHTPAQEYEPSPPPYTPAEPVPPPLAYDPDTHAERDSLRSHTMSLPPYSAAPVPYARDPTEPLHGRRFIEELQVIEPRFVDVEMQSLGARRL</sequence>
<dbReference type="AlphaFoldDB" id="A0A6A5UQX5"/>
<protein>
    <submittedName>
        <fullName evidence="2">Uncharacterized protein</fullName>
    </submittedName>
</protein>
<gene>
    <name evidence="2" type="ORF">BU23DRAFT_660703</name>
</gene>
<feature type="region of interest" description="Disordered" evidence="1">
    <location>
        <begin position="47"/>
        <end position="72"/>
    </location>
</feature>
<name>A0A6A5UQX5_9PLEO</name>
<organism evidence="2 3">
    <name type="scientific">Bimuria novae-zelandiae CBS 107.79</name>
    <dbReference type="NCBI Taxonomy" id="1447943"/>
    <lineage>
        <taxon>Eukaryota</taxon>
        <taxon>Fungi</taxon>
        <taxon>Dikarya</taxon>
        <taxon>Ascomycota</taxon>
        <taxon>Pezizomycotina</taxon>
        <taxon>Dothideomycetes</taxon>
        <taxon>Pleosporomycetidae</taxon>
        <taxon>Pleosporales</taxon>
        <taxon>Massarineae</taxon>
        <taxon>Didymosphaeriaceae</taxon>
        <taxon>Bimuria</taxon>
    </lineage>
</organism>
<accession>A0A6A5UQX5</accession>